<evidence type="ECO:0000256" key="4">
    <source>
        <dbReference type="ARBA" id="ARBA00023163"/>
    </source>
</evidence>
<dbReference type="GO" id="GO:0003700">
    <property type="term" value="F:DNA-binding transcription factor activity"/>
    <property type="evidence" value="ECO:0007669"/>
    <property type="project" value="InterPro"/>
</dbReference>
<keyword evidence="7" id="KW-1185">Reference proteome</keyword>
<protein>
    <submittedName>
        <fullName evidence="6">HTH-type transcriptional activator CmpR</fullName>
    </submittedName>
</protein>
<dbReference type="PANTHER" id="PTHR30126">
    <property type="entry name" value="HTH-TYPE TRANSCRIPTIONAL REGULATOR"/>
    <property type="match status" value="1"/>
</dbReference>
<dbReference type="AlphaFoldDB" id="A0A0F0LB49"/>
<evidence type="ECO:0000259" key="5">
    <source>
        <dbReference type="PROSITE" id="PS50931"/>
    </source>
</evidence>
<gene>
    <name evidence="6" type="primary">cmpR</name>
    <name evidence="6" type="ORF">RL72_00255</name>
</gene>
<dbReference type="PATRIC" id="fig|582680.7.peg.268"/>
<dbReference type="EMBL" id="JYIT01000044">
    <property type="protein sequence ID" value="KJL30348.1"/>
    <property type="molecule type" value="Genomic_DNA"/>
</dbReference>
<feature type="domain" description="HTH lysR-type" evidence="5">
    <location>
        <begin position="7"/>
        <end position="64"/>
    </location>
</feature>
<keyword evidence="2" id="KW-0805">Transcription regulation</keyword>
<dbReference type="InterPro" id="IPR005119">
    <property type="entry name" value="LysR_subst-bd"/>
</dbReference>
<keyword evidence="3" id="KW-0238">DNA-binding</keyword>
<evidence type="ECO:0000256" key="1">
    <source>
        <dbReference type="ARBA" id="ARBA00009437"/>
    </source>
</evidence>
<dbReference type="PANTHER" id="PTHR30126:SF39">
    <property type="entry name" value="HTH-TYPE TRANSCRIPTIONAL REGULATOR CYSL"/>
    <property type="match status" value="1"/>
</dbReference>
<dbReference type="GO" id="GO:0000976">
    <property type="term" value="F:transcription cis-regulatory region binding"/>
    <property type="evidence" value="ECO:0007669"/>
    <property type="project" value="TreeGrafter"/>
</dbReference>
<reference evidence="6 7" key="1">
    <citation type="submission" date="2015-02" db="EMBL/GenBank/DDBJ databases">
        <title>Draft genome sequences of ten Microbacterium spp. with emphasis on heavy metal contaminated environments.</title>
        <authorList>
            <person name="Corretto E."/>
        </authorList>
    </citation>
    <scope>NUCLEOTIDE SEQUENCE [LARGE SCALE GENOMIC DNA]</scope>
    <source>
        <strain evidence="6 7">DSM 23848</strain>
    </source>
</reference>
<dbReference type="CDD" id="cd05466">
    <property type="entry name" value="PBP2_LTTR_substrate"/>
    <property type="match status" value="1"/>
</dbReference>
<evidence type="ECO:0000256" key="3">
    <source>
        <dbReference type="ARBA" id="ARBA00023125"/>
    </source>
</evidence>
<evidence type="ECO:0000256" key="2">
    <source>
        <dbReference type="ARBA" id="ARBA00023015"/>
    </source>
</evidence>
<dbReference type="SUPFAM" id="SSF46785">
    <property type="entry name" value="Winged helix' DNA-binding domain"/>
    <property type="match status" value="1"/>
</dbReference>
<dbReference type="Proteomes" id="UP000033448">
    <property type="component" value="Unassembled WGS sequence"/>
</dbReference>
<dbReference type="Gene3D" id="1.10.10.10">
    <property type="entry name" value="Winged helix-like DNA-binding domain superfamily/Winged helix DNA-binding domain"/>
    <property type="match status" value="1"/>
</dbReference>
<dbReference type="Pfam" id="PF03466">
    <property type="entry name" value="LysR_substrate"/>
    <property type="match status" value="1"/>
</dbReference>
<comment type="similarity">
    <text evidence="1">Belongs to the LysR transcriptional regulatory family.</text>
</comment>
<dbReference type="InterPro" id="IPR036390">
    <property type="entry name" value="WH_DNA-bd_sf"/>
</dbReference>
<accession>A0A0F0LB49</accession>
<proteinExistence type="inferred from homology"/>
<dbReference type="InterPro" id="IPR036388">
    <property type="entry name" value="WH-like_DNA-bd_sf"/>
</dbReference>
<dbReference type="Gene3D" id="3.40.190.10">
    <property type="entry name" value="Periplasmic binding protein-like II"/>
    <property type="match status" value="3"/>
</dbReference>
<comment type="caution">
    <text evidence="6">The sequence shown here is derived from an EMBL/GenBank/DDBJ whole genome shotgun (WGS) entry which is preliminary data.</text>
</comment>
<evidence type="ECO:0000313" key="6">
    <source>
        <dbReference type="EMBL" id="KJL30348.1"/>
    </source>
</evidence>
<keyword evidence="4" id="KW-0804">Transcription</keyword>
<dbReference type="PROSITE" id="PS50931">
    <property type="entry name" value="HTH_LYSR"/>
    <property type="match status" value="1"/>
</dbReference>
<sequence>MADVSAPSLDHLRTFVTVHRTGSLTRAAQLLGLSQATVSAHVQAVETAVGFPVFERGRGGVTTTAKGLELVRRVAAHVDALEDAVLLPDRSADAARSVHVGGAAEILSIMVVPRIAELIEEADAPIRLTFGLAQELLDALVGGALDVVVSAVPPHREGITAVPFYDEEFALVAAPVWGGRDPEQVPVVAYAENLPIVRRYWRSVFGRPPTGLRVAAVIPDLRGIRDAVRAGVGMSVLPAYVVADDLRSGALIALADPEIPPLNTLYLATRSGDAERFPGIRATAIALRRIIS</sequence>
<evidence type="ECO:0000313" key="7">
    <source>
        <dbReference type="Proteomes" id="UP000033448"/>
    </source>
</evidence>
<dbReference type="InterPro" id="IPR000847">
    <property type="entry name" value="LysR_HTH_N"/>
</dbReference>
<dbReference type="Pfam" id="PF00126">
    <property type="entry name" value="HTH_1"/>
    <property type="match status" value="1"/>
</dbReference>
<name>A0A0F0LB49_9MICO</name>
<organism evidence="6 7">
    <name type="scientific">Microbacterium azadirachtae</name>
    <dbReference type="NCBI Taxonomy" id="582680"/>
    <lineage>
        <taxon>Bacteria</taxon>
        <taxon>Bacillati</taxon>
        <taxon>Actinomycetota</taxon>
        <taxon>Actinomycetes</taxon>
        <taxon>Micrococcales</taxon>
        <taxon>Microbacteriaceae</taxon>
        <taxon>Microbacterium</taxon>
    </lineage>
</organism>
<dbReference type="SUPFAM" id="SSF53850">
    <property type="entry name" value="Periplasmic binding protein-like II"/>
    <property type="match status" value="1"/>
</dbReference>